<evidence type="ECO:0000313" key="2">
    <source>
        <dbReference type="Proteomes" id="UP000308600"/>
    </source>
</evidence>
<evidence type="ECO:0000313" key="1">
    <source>
        <dbReference type="EMBL" id="TFK71734.1"/>
    </source>
</evidence>
<sequence length="121" mass="13344">MSAAPLPTALYEGLLKKLVDIIDLVHKGEGATTPQAKQALRNATNELRASFTQAKDIAINLPGGEMLVEEQDDVLEMLTKLRNQKREQLIQFMNRSILSSSANVESKMDIDSMASTPFHGF</sequence>
<protein>
    <submittedName>
        <fullName evidence="1">Uncharacterized protein</fullName>
    </submittedName>
</protein>
<proteinExistence type="predicted"/>
<keyword evidence="2" id="KW-1185">Reference proteome</keyword>
<reference evidence="1 2" key="1">
    <citation type="journal article" date="2019" name="Nat. Ecol. Evol.">
        <title>Megaphylogeny resolves global patterns of mushroom evolution.</title>
        <authorList>
            <person name="Varga T."/>
            <person name="Krizsan K."/>
            <person name="Foldi C."/>
            <person name="Dima B."/>
            <person name="Sanchez-Garcia M."/>
            <person name="Sanchez-Ramirez S."/>
            <person name="Szollosi G.J."/>
            <person name="Szarkandi J.G."/>
            <person name="Papp V."/>
            <person name="Albert L."/>
            <person name="Andreopoulos W."/>
            <person name="Angelini C."/>
            <person name="Antonin V."/>
            <person name="Barry K.W."/>
            <person name="Bougher N.L."/>
            <person name="Buchanan P."/>
            <person name="Buyck B."/>
            <person name="Bense V."/>
            <person name="Catcheside P."/>
            <person name="Chovatia M."/>
            <person name="Cooper J."/>
            <person name="Damon W."/>
            <person name="Desjardin D."/>
            <person name="Finy P."/>
            <person name="Geml J."/>
            <person name="Haridas S."/>
            <person name="Hughes K."/>
            <person name="Justo A."/>
            <person name="Karasinski D."/>
            <person name="Kautmanova I."/>
            <person name="Kiss B."/>
            <person name="Kocsube S."/>
            <person name="Kotiranta H."/>
            <person name="LaButti K.M."/>
            <person name="Lechner B.E."/>
            <person name="Liimatainen K."/>
            <person name="Lipzen A."/>
            <person name="Lukacs Z."/>
            <person name="Mihaltcheva S."/>
            <person name="Morgado L.N."/>
            <person name="Niskanen T."/>
            <person name="Noordeloos M.E."/>
            <person name="Ohm R.A."/>
            <person name="Ortiz-Santana B."/>
            <person name="Ovrebo C."/>
            <person name="Racz N."/>
            <person name="Riley R."/>
            <person name="Savchenko A."/>
            <person name="Shiryaev A."/>
            <person name="Soop K."/>
            <person name="Spirin V."/>
            <person name="Szebenyi C."/>
            <person name="Tomsovsky M."/>
            <person name="Tulloss R.E."/>
            <person name="Uehling J."/>
            <person name="Grigoriev I.V."/>
            <person name="Vagvolgyi C."/>
            <person name="Papp T."/>
            <person name="Martin F.M."/>
            <person name="Miettinen O."/>
            <person name="Hibbett D.S."/>
            <person name="Nagy L.G."/>
        </authorList>
    </citation>
    <scope>NUCLEOTIDE SEQUENCE [LARGE SCALE GENOMIC DNA]</scope>
    <source>
        <strain evidence="1 2">NL-1719</strain>
    </source>
</reference>
<organism evidence="1 2">
    <name type="scientific">Pluteus cervinus</name>
    <dbReference type="NCBI Taxonomy" id="181527"/>
    <lineage>
        <taxon>Eukaryota</taxon>
        <taxon>Fungi</taxon>
        <taxon>Dikarya</taxon>
        <taxon>Basidiomycota</taxon>
        <taxon>Agaricomycotina</taxon>
        <taxon>Agaricomycetes</taxon>
        <taxon>Agaricomycetidae</taxon>
        <taxon>Agaricales</taxon>
        <taxon>Pluteineae</taxon>
        <taxon>Pluteaceae</taxon>
        <taxon>Pluteus</taxon>
    </lineage>
</organism>
<gene>
    <name evidence="1" type="ORF">BDN72DRAFT_856031</name>
</gene>
<dbReference type="EMBL" id="ML208294">
    <property type="protein sequence ID" value="TFK71734.1"/>
    <property type="molecule type" value="Genomic_DNA"/>
</dbReference>
<name>A0ACD3B2C7_9AGAR</name>
<dbReference type="Proteomes" id="UP000308600">
    <property type="component" value="Unassembled WGS sequence"/>
</dbReference>
<accession>A0ACD3B2C7</accession>